<dbReference type="SUPFAM" id="SSF51735">
    <property type="entry name" value="NAD(P)-binding Rossmann-fold domains"/>
    <property type="match status" value="1"/>
</dbReference>
<dbReference type="AlphaFoldDB" id="A0A3A6QCT0"/>
<gene>
    <name evidence="3" type="ORF">DM826_03090</name>
</gene>
<name>A0A3A6QCT0_9EURY</name>
<dbReference type="Gene3D" id="3.40.50.720">
    <property type="entry name" value="NAD(P)-binding Rossmann-like Domain"/>
    <property type="match status" value="1"/>
</dbReference>
<proteinExistence type="inferred from homology"/>
<evidence type="ECO:0000313" key="4">
    <source>
        <dbReference type="Proteomes" id="UP000276588"/>
    </source>
</evidence>
<keyword evidence="4" id="KW-1185">Reference proteome</keyword>
<comment type="caution">
    <text evidence="3">The sequence shown here is derived from an EMBL/GenBank/DDBJ whole genome shotgun (WGS) entry which is preliminary data.</text>
</comment>
<reference evidence="3 4" key="1">
    <citation type="submission" date="2018-06" db="EMBL/GenBank/DDBJ databases">
        <title>Halonotius sp. F13-13 a new haloarchaeeon isolated from a solar saltern from Isla Cristina, Huelva, Spain.</title>
        <authorList>
            <person name="Duran-Viseras A."/>
            <person name="Sanchez-Porro C."/>
            <person name="Ventosa A."/>
        </authorList>
    </citation>
    <scope>NUCLEOTIDE SEQUENCE [LARGE SCALE GENOMIC DNA]</scope>
    <source>
        <strain evidence="3 4">F13-13</strain>
    </source>
</reference>
<dbReference type="CDD" id="cd08946">
    <property type="entry name" value="SDR_e"/>
    <property type="match status" value="1"/>
</dbReference>
<accession>A0A3A6QCT0</accession>
<dbReference type="PANTHER" id="PTHR43000">
    <property type="entry name" value="DTDP-D-GLUCOSE 4,6-DEHYDRATASE-RELATED"/>
    <property type="match status" value="1"/>
</dbReference>
<protein>
    <recommendedName>
        <fullName evidence="2">NAD-dependent epimerase/dehydratase domain-containing protein</fullName>
    </recommendedName>
</protein>
<dbReference type="EMBL" id="QKNY01000004">
    <property type="protein sequence ID" value="RJX44614.1"/>
    <property type="molecule type" value="Genomic_DNA"/>
</dbReference>
<evidence type="ECO:0000256" key="1">
    <source>
        <dbReference type="ARBA" id="ARBA00007637"/>
    </source>
</evidence>
<feature type="domain" description="NAD-dependent epimerase/dehydratase" evidence="2">
    <location>
        <begin position="3"/>
        <end position="240"/>
    </location>
</feature>
<dbReference type="OrthoDB" id="4907at2157"/>
<dbReference type="InterPro" id="IPR036291">
    <property type="entry name" value="NAD(P)-bd_dom_sf"/>
</dbReference>
<evidence type="ECO:0000313" key="3">
    <source>
        <dbReference type="EMBL" id="RJX44614.1"/>
    </source>
</evidence>
<dbReference type="InterPro" id="IPR001509">
    <property type="entry name" value="Epimerase_deHydtase"/>
</dbReference>
<dbReference type="Pfam" id="PF01370">
    <property type="entry name" value="Epimerase"/>
    <property type="match status" value="1"/>
</dbReference>
<organism evidence="3 4">
    <name type="scientific">Halonotius aquaticus</name>
    <dbReference type="NCBI Taxonomy" id="2216978"/>
    <lineage>
        <taxon>Archaea</taxon>
        <taxon>Methanobacteriati</taxon>
        <taxon>Methanobacteriota</taxon>
        <taxon>Stenosarchaea group</taxon>
        <taxon>Halobacteria</taxon>
        <taxon>Halobacteriales</taxon>
        <taxon>Haloferacaceae</taxon>
        <taxon>Halonotius</taxon>
    </lineage>
</organism>
<sequence length="309" mass="34529">MTVLVTGGVGYLGSRLIREIPDHPAFSGEEIRILDNLRQPRFNALWDLPSYASYDFVEGDIRDEEVVRATMEDVDTVFHLAAITNAPETFDIPDKTWEVNHEGALTVFEAARDAGVEEFVNAVTCSVYGTTEEKIKEDFECDPESPYGEAKLAAEQEMFERWDGTMGLTGLRLGTVYGWTTGMRFDTVVDKFAYLAATGQPLTVYEGAEDQQRPYLHVQDAVRSMLFAGAELGDGEAYNVVGQNGRLQDVVDAIERHFPGVEIGYTEAEQLNQLSYIVSDEKIRNEGFETCYTIDQGVEELADKFRALV</sequence>
<comment type="similarity">
    <text evidence="1">Belongs to the NAD(P)-dependent epimerase/dehydratase family.</text>
</comment>
<dbReference type="RefSeq" id="WP_120101342.1">
    <property type="nucleotide sequence ID" value="NZ_QKNY01000004.1"/>
</dbReference>
<dbReference type="Proteomes" id="UP000276588">
    <property type="component" value="Unassembled WGS sequence"/>
</dbReference>
<evidence type="ECO:0000259" key="2">
    <source>
        <dbReference type="Pfam" id="PF01370"/>
    </source>
</evidence>